<keyword evidence="1" id="KW-0732">Signal</keyword>
<organism evidence="2 3">
    <name type="scientific">Acinetobacter baylyi</name>
    <dbReference type="NCBI Taxonomy" id="202950"/>
    <lineage>
        <taxon>Bacteria</taxon>
        <taxon>Pseudomonadati</taxon>
        <taxon>Pseudomonadota</taxon>
        <taxon>Gammaproteobacteria</taxon>
        <taxon>Moraxellales</taxon>
        <taxon>Moraxellaceae</taxon>
        <taxon>Acinetobacter</taxon>
    </lineage>
</organism>
<gene>
    <name evidence="2" type="ORF">QE380_003214</name>
</gene>
<comment type="caution">
    <text evidence="2">The sequence shown here is derived from an EMBL/GenBank/DDBJ whole genome shotgun (WGS) entry which is preliminary data.</text>
</comment>
<dbReference type="EMBL" id="JAUTBK010000002">
    <property type="protein sequence ID" value="MDQ1210291.1"/>
    <property type="molecule type" value="Genomic_DNA"/>
</dbReference>
<keyword evidence="3" id="KW-1185">Reference proteome</keyword>
<protein>
    <submittedName>
        <fullName evidence="2">Spermidine/putrescine transport system substrate-binding protein</fullName>
    </submittedName>
</protein>
<reference evidence="2 3" key="1">
    <citation type="submission" date="2023-07" db="EMBL/GenBank/DDBJ databases">
        <title>Functional and genomic diversity of the sorghum phyllosphere microbiome.</title>
        <authorList>
            <person name="Shade A."/>
        </authorList>
    </citation>
    <scope>NUCLEOTIDE SEQUENCE [LARGE SCALE GENOMIC DNA]</scope>
    <source>
        <strain evidence="2 3">SORGH_AS_0887</strain>
    </source>
</reference>
<name>A0ABU0V0L2_ACIBI</name>
<dbReference type="PANTHER" id="PTHR30222">
    <property type="entry name" value="SPERMIDINE/PUTRESCINE-BINDING PERIPLASMIC PROTEIN"/>
    <property type="match status" value="1"/>
</dbReference>
<dbReference type="InterPro" id="IPR006059">
    <property type="entry name" value="SBP"/>
</dbReference>
<proteinExistence type="predicted"/>
<dbReference type="Gene3D" id="3.40.190.10">
    <property type="entry name" value="Periplasmic binding protein-like II"/>
    <property type="match status" value="1"/>
</dbReference>
<dbReference type="PANTHER" id="PTHR30222:SF17">
    <property type="entry name" value="SPERMIDINE_PUTRESCINE-BINDING PERIPLASMIC PROTEIN"/>
    <property type="match status" value="1"/>
</dbReference>
<dbReference type="RefSeq" id="WP_307004886.1">
    <property type="nucleotide sequence ID" value="NZ_JAUTBK010000002.1"/>
</dbReference>
<accession>A0ABU0V0L2</accession>
<dbReference type="Proteomes" id="UP001233360">
    <property type="component" value="Unassembled WGS sequence"/>
</dbReference>
<evidence type="ECO:0000256" key="1">
    <source>
        <dbReference type="ARBA" id="ARBA00022729"/>
    </source>
</evidence>
<dbReference type="Pfam" id="PF13416">
    <property type="entry name" value="SBP_bac_8"/>
    <property type="match status" value="1"/>
</dbReference>
<evidence type="ECO:0000313" key="3">
    <source>
        <dbReference type="Proteomes" id="UP001233360"/>
    </source>
</evidence>
<dbReference type="SUPFAM" id="SSF53850">
    <property type="entry name" value="Periplasmic binding protein-like II"/>
    <property type="match status" value="1"/>
</dbReference>
<evidence type="ECO:0000313" key="2">
    <source>
        <dbReference type="EMBL" id="MDQ1210291.1"/>
    </source>
</evidence>
<sequence length="393" mass="45476">MGDTKPKLRILGTSVTLIEKIKLRAEQDLGIQLEYIICDPQTAQQRAILYPDQYDIYDHWFHSIDLLWPVLSIQPIETKRIKYWNEINDLPKKGKLIKEQKIASGGVPSKRLYVQDNGTLSDKETQLISMLPLTHNVDSFIYSPKLLPYGLNQQQESWSWLLNPHWAGKIAIQNDAAIGVLDLAMALQASQRIEFEDIGNLTVSEIDQMTKVLMEYKQLQHFKHFWSDTSQVYQLLSSGQINLASIWYTTIIELAKTQKLTEFKVARPVEGYRAWFGGLALSRNVSGRTKDVAYEYLNWWLDGWAGAVMARQGLYISNPSRSRNFLKPEEWDFWYMGKPASQDLLGVDDEILIPQHHTRFGGSYLERMGHIGVWNSIMDEHNYLVRKWHGFVK</sequence>